<feature type="transmembrane region" description="Helical" evidence="2">
    <location>
        <begin position="52"/>
        <end position="73"/>
    </location>
</feature>
<feature type="transmembrane region" description="Helical" evidence="2">
    <location>
        <begin position="165"/>
        <end position="189"/>
    </location>
</feature>
<feature type="transmembrane region" description="Helical" evidence="2">
    <location>
        <begin position="12"/>
        <end position="32"/>
    </location>
</feature>
<dbReference type="EMBL" id="JH687406">
    <property type="protein sequence ID" value="EIM79314.1"/>
    <property type="molecule type" value="Genomic_DNA"/>
</dbReference>
<dbReference type="InterPro" id="IPR045340">
    <property type="entry name" value="DUF6533"/>
</dbReference>
<evidence type="ECO:0000259" key="3">
    <source>
        <dbReference type="Pfam" id="PF20151"/>
    </source>
</evidence>
<dbReference type="eggNOG" id="ENOG502SD4S">
    <property type="taxonomic scope" value="Eukaryota"/>
</dbReference>
<dbReference type="GeneID" id="18797783"/>
<sequence>MSAAEVAALEHIVKVAQIYVASTTSVLVWDWLVCLPKEWKYVWKAEWSIIKVLYLMVRYYTFVVLVVTDPWFFADWSEESCAKHLRILPGIAVLIDVCVELVLALRVYALYNRNRQVLIFLILMMAGFTGVMIAVPILAFDYTKLPSWPGPCLVTGKASIAGPKFIIAFYASPMAVDFVLTTMTLYRGLKHKAAGSSSTLIDVFIKDGVFYFVAISSLNLINVIFFVQSNELIQSINAPMSIQLSTVLSCRLILNLRSARDRAPRLNKFSNTLGRWVADFQPETTDEQPSIALSSRQNERSAASVPKKDVDPPTVTNGIVVRWEQEVNYADKWDRKSDDPELGPEPDSVRRRP</sequence>
<feature type="transmembrane region" description="Helical" evidence="2">
    <location>
        <begin position="85"/>
        <end position="105"/>
    </location>
</feature>
<accession>R7RVU9</accession>
<feature type="transmembrane region" description="Helical" evidence="2">
    <location>
        <begin position="209"/>
        <end position="227"/>
    </location>
</feature>
<dbReference type="KEGG" id="shs:STEHIDRAFT_126544"/>
<dbReference type="OrthoDB" id="3353364at2759"/>
<evidence type="ECO:0000256" key="2">
    <source>
        <dbReference type="SAM" id="Phobius"/>
    </source>
</evidence>
<keyword evidence="2" id="KW-0472">Membrane</keyword>
<organism evidence="4 5">
    <name type="scientific">Stereum hirsutum (strain FP-91666)</name>
    <name type="common">White-rot fungus</name>
    <dbReference type="NCBI Taxonomy" id="721885"/>
    <lineage>
        <taxon>Eukaryota</taxon>
        <taxon>Fungi</taxon>
        <taxon>Dikarya</taxon>
        <taxon>Basidiomycota</taxon>
        <taxon>Agaricomycotina</taxon>
        <taxon>Agaricomycetes</taxon>
        <taxon>Russulales</taxon>
        <taxon>Stereaceae</taxon>
        <taxon>Stereum</taxon>
    </lineage>
</organism>
<dbReference type="Proteomes" id="UP000053927">
    <property type="component" value="Unassembled WGS sequence"/>
</dbReference>
<feature type="region of interest" description="Disordered" evidence="1">
    <location>
        <begin position="331"/>
        <end position="353"/>
    </location>
</feature>
<dbReference type="AlphaFoldDB" id="R7RVU9"/>
<feature type="region of interest" description="Disordered" evidence="1">
    <location>
        <begin position="287"/>
        <end position="318"/>
    </location>
</feature>
<name>R7RVU9_STEHR</name>
<feature type="compositionally biased region" description="Polar residues" evidence="1">
    <location>
        <begin position="287"/>
        <end position="296"/>
    </location>
</feature>
<proteinExistence type="predicted"/>
<dbReference type="OMA" id="WRFIWKT"/>
<dbReference type="Pfam" id="PF20151">
    <property type="entry name" value="DUF6533"/>
    <property type="match status" value="1"/>
</dbReference>
<evidence type="ECO:0000313" key="4">
    <source>
        <dbReference type="EMBL" id="EIM79314.1"/>
    </source>
</evidence>
<protein>
    <recommendedName>
        <fullName evidence="3">DUF6533 domain-containing protein</fullName>
    </recommendedName>
</protein>
<gene>
    <name evidence="4" type="ORF">STEHIDRAFT_126544</name>
</gene>
<reference evidence="5" key="1">
    <citation type="journal article" date="2012" name="Science">
        <title>The Paleozoic origin of enzymatic lignin decomposition reconstructed from 31 fungal genomes.</title>
        <authorList>
            <person name="Floudas D."/>
            <person name="Binder M."/>
            <person name="Riley R."/>
            <person name="Barry K."/>
            <person name="Blanchette R.A."/>
            <person name="Henrissat B."/>
            <person name="Martinez A.T."/>
            <person name="Otillar R."/>
            <person name="Spatafora J.W."/>
            <person name="Yadav J.S."/>
            <person name="Aerts A."/>
            <person name="Benoit I."/>
            <person name="Boyd A."/>
            <person name="Carlson A."/>
            <person name="Copeland A."/>
            <person name="Coutinho P.M."/>
            <person name="de Vries R.P."/>
            <person name="Ferreira P."/>
            <person name="Findley K."/>
            <person name="Foster B."/>
            <person name="Gaskell J."/>
            <person name="Glotzer D."/>
            <person name="Gorecki P."/>
            <person name="Heitman J."/>
            <person name="Hesse C."/>
            <person name="Hori C."/>
            <person name="Igarashi K."/>
            <person name="Jurgens J.A."/>
            <person name="Kallen N."/>
            <person name="Kersten P."/>
            <person name="Kohler A."/>
            <person name="Kuees U."/>
            <person name="Kumar T.K.A."/>
            <person name="Kuo A."/>
            <person name="LaButti K."/>
            <person name="Larrondo L.F."/>
            <person name="Lindquist E."/>
            <person name="Ling A."/>
            <person name="Lombard V."/>
            <person name="Lucas S."/>
            <person name="Lundell T."/>
            <person name="Martin R."/>
            <person name="McLaughlin D.J."/>
            <person name="Morgenstern I."/>
            <person name="Morin E."/>
            <person name="Murat C."/>
            <person name="Nagy L.G."/>
            <person name="Nolan M."/>
            <person name="Ohm R.A."/>
            <person name="Patyshakuliyeva A."/>
            <person name="Rokas A."/>
            <person name="Ruiz-Duenas F.J."/>
            <person name="Sabat G."/>
            <person name="Salamov A."/>
            <person name="Samejima M."/>
            <person name="Schmutz J."/>
            <person name="Slot J.C."/>
            <person name="St John F."/>
            <person name="Stenlid J."/>
            <person name="Sun H."/>
            <person name="Sun S."/>
            <person name="Syed K."/>
            <person name="Tsang A."/>
            <person name="Wiebenga A."/>
            <person name="Young D."/>
            <person name="Pisabarro A."/>
            <person name="Eastwood D.C."/>
            <person name="Martin F."/>
            <person name="Cullen D."/>
            <person name="Grigoriev I.V."/>
            <person name="Hibbett D.S."/>
        </authorList>
    </citation>
    <scope>NUCLEOTIDE SEQUENCE [LARGE SCALE GENOMIC DNA]</scope>
    <source>
        <strain evidence="5">FP-91666</strain>
    </source>
</reference>
<keyword evidence="2" id="KW-1133">Transmembrane helix</keyword>
<feature type="domain" description="DUF6533" evidence="3">
    <location>
        <begin position="20"/>
        <end position="62"/>
    </location>
</feature>
<keyword evidence="2" id="KW-0812">Transmembrane</keyword>
<evidence type="ECO:0000313" key="5">
    <source>
        <dbReference type="Proteomes" id="UP000053927"/>
    </source>
</evidence>
<keyword evidence="5" id="KW-1185">Reference proteome</keyword>
<feature type="transmembrane region" description="Helical" evidence="2">
    <location>
        <begin position="117"/>
        <end position="140"/>
    </location>
</feature>
<dbReference type="RefSeq" id="XP_007311612.1">
    <property type="nucleotide sequence ID" value="XM_007311550.1"/>
</dbReference>
<evidence type="ECO:0000256" key="1">
    <source>
        <dbReference type="SAM" id="MobiDB-lite"/>
    </source>
</evidence>